<evidence type="ECO:0008006" key="2">
    <source>
        <dbReference type="Google" id="ProtNLM"/>
    </source>
</evidence>
<accession>A0A3B1AXY6</accession>
<dbReference type="AlphaFoldDB" id="A0A3B1AXY6"/>
<evidence type="ECO:0000313" key="1">
    <source>
        <dbReference type="EMBL" id="VAX04128.1"/>
    </source>
</evidence>
<sequence>MNKFMTTSLSSALLLSAFLMTGCGGGGDSNGGGSVGTIFDGNTNPAAIDIDNAKAIGTASGEAVQKASAPTGLPGSISVSTSSDLDQINKIILSTADILSIPAAADASAACDGGGSAHVSDTPTTPISGPVRITIIYDMCVISLGGNSSTFDGTVTLDYEDIDNLNAGFVITYSNFRVTDSSGTITINLTVNCSDLNNCIYSSDFVGSDGATHRVTDSSVSGNASSGYNGSATFLHGTYGEVSITISGITYSSSCGAIPSGGTVNFTSGNPITSSGSITFNSDCTVSGTWSNSSGSGSF</sequence>
<name>A0A3B1AXY6_9ZZZZ</name>
<proteinExistence type="predicted"/>
<gene>
    <name evidence="1" type="ORF">MNBD_GAMMA19-1610</name>
</gene>
<organism evidence="1">
    <name type="scientific">hydrothermal vent metagenome</name>
    <dbReference type="NCBI Taxonomy" id="652676"/>
    <lineage>
        <taxon>unclassified sequences</taxon>
        <taxon>metagenomes</taxon>
        <taxon>ecological metagenomes</taxon>
    </lineage>
</organism>
<protein>
    <recommendedName>
        <fullName evidence="2">Lipoprotein</fullName>
    </recommendedName>
</protein>
<reference evidence="1" key="1">
    <citation type="submission" date="2018-06" db="EMBL/GenBank/DDBJ databases">
        <authorList>
            <person name="Zhirakovskaya E."/>
        </authorList>
    </citation>
    <scope>NUCLEOTIDE SEQUENCE</scope>
</reference>
<dbReference type="EMBL" id="UOFV01000450">
    <property type="protein sequence ID" value="VAX04128.1"/>
    <property type="molecule type" value="Genomic_DNA"/>
</dbReference>
<dbReference type="PROSITE" id="PS51257">
    <property type="entry name" value="PROKAR_LIPOPROTEIN"/>
    <property type="match status" value="1"/>
</dbReference>